<dbReference type="RefSeq" id="WP_052590082.1">
    <property type="nucleotide sequence ID" value="NZ_CP011112.1"/>
</dbReference>
<dbReference type="Pfam" id="PF00171">
    <property type="entry name" value="Aldedh"/>
    <property type="match status" value="1"/>
</dbReference>
<dbReference type="GO" id="GO:0016620">
    <property type="term" value="F:oxidoreductase activity, acting on the aldehyde or oxo group of donors, NAD or NADP as acceptor"/>
    <property type="evidence" value="ECO:0007669"/>
    <property type="project" value="InterPro"/>
</dbReference>
<dbReference type="PATRIC" id="fig|571913.6.peg.860"/>
<dbReference type="InterPro" id="IPR016162">
    <property type="entry name" value="Ald_DH_N"/>
</dbReference>
<dbReference type="Gene3D" id="3.40.605.10">
    <property type="entry name" value="Aldehyde Dehydrogenase, Chain A, domain 1"/>
    <property type="match status" value="1"/>
</dbReference>
<dbReference type="SUPFAM" id="SSF53720">
    <property type="entry name" value="ALDH-like"/>
    <property type="match status" value="1"/>
</dbReference>
<evidence type="ECO:0000313" key="9">
    <source>
        <dbReference type="Proteomes" id="UP000066480"/>
    </source>
</evidence>
<dbReference type="CDD" id="cd07099">
    <property type="entry name" value="ALDH_DDALDH"/>
    <property type="match status" value="1"/>
</dbReference>
<dbReference type="STRING" id="571913.VV02_04200"/>
<evidence type="ECO:0000313" key="8">
    <source>
        <dbReference type="EMBL" id="AKU15248.1"/>
    </source>
</evidence>
<dbReference type="OrthoDB" id="6882680at2"/>
<feature type="active site" evidence="4">
    <location>
        <position position="276"/>
    </location>
</feature>
<dbReference type="InterPro" id="IPR016161">
    <property type="entry name" value="Ald_DH/histidinol_DH"/>
</dbReference>
<proteinExistence type="inferred from homology"/>
<evidence type="ECO:0000259" key="7">
    <source>
        <dbReference type="Pfam" id="PF00171"/>
    </source>
</evidence>
<evidence type="ECO:0000256" key="6">
    <source>
        <dbReference type="RuleBase" id="RU003345"/>
    </source>
</evidence>
<name>A0A0K1JF96_9MICO</name>
<dbReference type="GO" id="GO:0006081">
    <property type="term" value="P:aldehyde metabolic process"/>
    <property type="evidence" value="ECO:0007669"/>
    <property type="project" value="InterPro"/>
</dbReference>
<keyword evidence="9" id="KW-1185">Reference proteome</keyword>
<dbReference type="KEGG" id="lmoi:VV02_04200"/>
<dbReference type="InterPro" id="IPR015590">
    <property type="entry name" value="Aldehyde_DH_dom"/>
</dbReference>
<dbReference type="EMBL" id="CP011112">
    <property type="protein sequence ID" value="AKU15248.1"/>
    <property type="molecule type" value="Genomic_DNA"/>
</dbReference>
<organism evidence="8 9">
    <name type="scientific">Luteipulveratus mongoliensis</name>
    <dbReference type="NCBI Taxonomy" id="571913"/>
    <lineage>
        <taxon>Bacteria</taxon>
        <taxon>Bacillati</taxon>
        <taxon>Actinomycetota</taxon>
        <taxon>Actinomycetes</taxon>
        <taxon>Micrococcales</taxon>
        <taxon>Dermacoccaceae</taxon>
        <taxon>Luteipulveratus</taxon>
    </lineage>
</organism>
<sequence>MTLIEEAVVTAGPISVENPSTGETIRQVPSLSEGEVDSLVYRARAAQPAWEALGFAGRRRYFKRMQKWLLEHREQIARQIHAENGKSMEEATIEVAYGVLAASFWARKAEAYLKDEHPHTSSPFAIGRRLTIRYAPLGVIGVIGPWNNPLLNNFGDVIPALAAGNAVILKPSEITPLVSLLMAEMVEEIGLPKDVFIVATGAGETGAALVERVDGLMFTGSTRTGKKVAARCGERLIPCSLELGGKDPLIVLADADLDRAANLAVFSAMHNTGQTCTSTERVYVEAPVYDEFVAKVTETFKALRVGESTEFGTSDSGALTFPPQLDIVQRHVKDALDKGAKALTGGRIRTGRFFEPTVLVDVEQDMACMREETFGPTMPIMKVESAEEAIRLANDTSYGLQASIFSRDGKRAEQLARQIEAGTVTINDSLANYFALELPMGGWKDSGLGSRHGREGIRKFTRRQSLMRTRMPMKKELHGMPFEPKNFGLIVKMVETLYGRPRGTR</sequence>
<comment type="similarity">
    <text evidence="1 3 6">Belongs to the aldehyde dehydrogenase family.</text>
</comment>
<dbReference type="FunFam" id="3.40.309.10:FF:000009">
    <property type="entry name" value="Aldehyde dehydrogenase A"/>
    <property type="match status" value="1"/>
</dbReference>
<evidence type="ECO:0000256" key="2">
    <source>
        <dbReference type="ARBA" id="ARBA00023002"/>
    </source>
</evidence>
<feature type="domain" description="Aldehyde dehydrogenase" evidence="7">
    <location>
        <begin position="13"/>
        <end position="464"/>
    </location>
</feature>
<evidence type="ECO:0000256" key="4">
    <source>
        <dbReference type="PIRSR" id="PIRSR036492-1"/>
    </source>
</evidence>
<gene>
    <name evidence="8" type="ORF">VV02_04200</name>
</gene>
<evidence type="ECO:0000256" key="3">
    <source>
        <dbReference type="PIRNR" id="PIRNR036492"/>
    </source>
</evidence>
<dbReference type="InterPro" id="IPR012394">
    <property type="entry name" value="Aldehyde_DH_NAD(P)"/>
</dbReference>
<dbReference type="InterPro" id="IPR029510">
    <property type="entry name" value="Ald_DH_CS_GLU"/>
</dbReference>
<dbReference type="PROSITE" id="PS00687">
    <property type="entry name" value="ALDEHYDE_DEHYDR_GLU"/>
    <property type="match status" value="1"/>
</dbReference>
<reference evidence="8 9" key="1">
    <citation type="submission" date="2015-03" db="EMBL/GenBank/DDBJ databases">
        <title>Luteipulveratus halotolerans sp. nov., a novel actinobacterium (Dermacoccaceae) from Sarawak, Malaysia.</title>
        <authorList>
            <person name="Juboi H."/>
            <person name="Basik A."/>
            <person name="Shamsul S.S."/>
            <person name="Arnold P."/>
            <person name="Schmitt E.K."/>
            <person name="Sanglier J.-J."/>
            <person name="Yeo T."/>
        </authorList>
    </citation>
    <scope>NUCLEOTIDE SEQUENCE [LARGE SCALE GENOMIC DNA]</scope>
    <source>
        <strain evidence="8 9">MN07-A0370</strain>
    </source>
</reference>
<dbReference type="Gene3D" id="3.40.309.10">
    <property type="entry name" value="Aldehyde Dehydrogenase, Chain A, domain 2"/>
    <property type="match status" value="1"/>
</dbReference>
<feature type="active site" evidence="4 5">
    <location>
        <position position="242"/>
    </location>
</feature>
<evidence type="ECO:0000256" key="1">
    <source>
        <dbReference type="ARBA" id="ARBA00009986"/>
    </source>
</evidence>
<dbReference type="PANTHER" id="PTHR11699">
    <property type="entry name" value="ALDEHYDE DEHYDROGENASE-RELATED"/>
    <property type="match status" value="1"/>
</dbReference>
<dbReference type="PIRSF" id="PIRSF036492">
    <property type="entry name" value="ALDH"/>
    <property type="match status" value="1"/>
</dbReference>
<dbReference type="AlphaFoldDB" id="A0A0K1JF96"/>
<protein>
    <recommendedName>
        <fullName evidence="3">Aldehyde dehydrogenase</fullName>
    </recommendedName>
</protein>
<dbReference type="InterPro" id="IPR016163">
    <property type="entry name" value="Ald_DH_C"/>
</dbReference>
<dbReference type="Proteomes" id="UP000066480">
    <property type="component" value="Chromosome"/>
</dbReference>
<accession>A0A0K1JF96</accession>
<keyword evidence="2 3" id="KW-0560">Oxidoreductase</keyword>
<evidence type="ECO:0000256" key="5">
    <source>
        <dbReference type="PROSITE-ProRule" id="PRU10007"/>
    </source>
</evidence>